<dbReference type="GO" id="GO:0034085">
    <property type="term" value="P:establishment of sister chromatid cohesion"/>
    <property type="evidence" value="ECO:0007669"/>
    <property type="project" value="TreeGrafter"/>
</dbReference>
<dbReference type="InterPro" id="IPR045028">
    <property type="entry name" value="DinG/Rad3-like"/>
</dbReference>
<dbReference type="Gene3D" id="3.40.50.300">
    <property type="entry name" value="P-loop containing nucleotide triphosphate hydrolases"/>
    <property type="match status" value="1"/>
</dbReference>
<name>A0AAV4LZP8_BABCB</name>
<dbReference type="GO" id="GO:0005524">
    <property type="term" value="F:ATP binding"/>
    <property type="evidence" value="ECO:0007669"/>
    <property type="project" value="InterPro"/>
</dbReference>
<keyword evidence="1" id="KW-1133">Transmembrane helix</keyword>
<dbReference type="EMBL" id="BPLF01000004">
    <property type="protein sequence ID" value="GIX65097.1"/>
    <property type="molecule type" value="Genomic_DNA"/>
</dbReference>
<gene>
    <name evidence="3" type="ORF">BcabD6B2_45320</name>
</gene>
<comment type="caution">
    <text evidence="3">The sequence shown here is derived from an EMBL/GenBank/DDBJ whole genome shotgun (WGS) entry which is preliminary data.</text>
</comment>
<dbReference type="RefSeq" id="XP_067717166.1">
    <property type="nucleotide sequence ID" value="XM_067861065.1"/>
</dbReference>
<dbReference type="InterPro" id="IPR027417">
    <property type="entry name" value="P-loop_NTPase"/>
</dbReference>
<sequence length="283" mass="32310">MWCRTNFAPKPAGIPSRPVLRDSHRQGYAPVSRKHHCVDEQGVALVYDSNSRERQRELSVLCRIVEVLAAVVPNGIVCFFASYNFLQKFRAVFEQSPEKVNVLKTKALFFETQEKGKTIFAEYSKQAFSKGAILFAVYGGSQSEGVDFADGLARLVLLVGQPYPPDGIKLQLRRDYFRSRSALQLELPKQRREIYATLANEIKTILCYKSINQSIGRAMRHKDDYAAIVLLDARYTDARAQRLLPCYVTQALQNTSEHGNKAFSRNVLKNNLTEFYRFQNKRT</sequence>
<dbReference type="Pfam" id="PF13307">
    <property type="entry name" value="Helicase_C_2"/>
    <property type="match status" value="1"/>
</dbReference>
<keyword evidence="4" id="KW-1185">Reference proteome</keyword>
<feature type="domain" description="ATP-dependent helicase C-terminal" evidence="2">
    <location>
        <begin position="83"/>
        <end position="237"/>
    </location>
</feature>
<dbReference type="GO" id="GO:0003676">
    <property type="term" value="F:nucleic acid binding"/>
    <property type="evidence" value="ECO:0007669"/>
    <property type="project" value="InterPro"/>
</dbReference>
<dbReference type="PANTHER" id="PTHR11472">
    <property type="entry name" value="DNA REPAIR DEAD HELICASE RAD3/XP-D SUBFAMILY MEMBER"/>
    <property type="match status" value="1"/>
</dbReference>
<protein>
    <submittedName>
        <fullName evidence="3">Chromosome transmission fidelity protein 1</fullName>
    </submittedName>
</protein>
<accession>A0AAV4LZP8</accession>
<feature type="transmembrane region" description="Helical" evidence="1">
    <location>
        <begin position="60"/>
        <end position="86"/>
    </location>
</feature>
<dbReference type="Proteomes" id="UP001497744">
    <property type="component" value="Unassembled WGS sequence"/>
</dbReference>
<dbReference type="SMART" id="SM00491">
    <property type="entry name" value="HELICc2"/>
    <property type="match status" value="1"/>
</dbReference>
<dbReference type="PANTHER" id="PTHR11472:SF41">
    <property type="entry name" value="ATP-DEPENDENT DNA HELICASE DDX11-RELATED"/>
    <property type="match status" value="1"/>
</dbReference>
<dbReference type="GO" id="GO:0005634">
    <property type="term" value="C:nucleus"/>
    <property type="evidence" value="ECO:0007669"/>
    <property type="project" value="TreeGrafter"/>
</dbReference>
<keyword evidence="1" id="KW-0812">Transmembrane</keyword>
<dbReference type="GeneID" id="94196578"/>
<dbReference type="InterPro" id="IPR006555">
    <property type="entry name" value="ATP-dep_Helicase_C"/>
</dbReference>
<dbReference type="AlphaFoldDB" id="A0AAV4LZP8"/>
<organism evidence="3 4">
    <name type="scientific">Babesia caballi</name>
    <dbReference type="NCBI Taxonomy" id="5871"/>
    <lineage>
        <taxon>Eukaryota</taxon>
        <taxon>Sar</taxon>
        <taxon>Alveolata</taxon>
        <taxon>Apicomplexa</taxon>
        <taxon>Aconoidasida</taxon>
        <taxon>Piroplasmida</taxon>
        <taxon>Babesiidae</taxon>
        <taxon>Babesia</taxon>
    </lineage>
</organism>
<evidence type="ECO:0000256" key="1">
    <source>
        <dbReference type="SAM" id="Phobius"/>
    </source>
</evidence>
<dbReference type="GO" id="GO:0006139">
    <property type="term" value="P:nucleobase-containing compound metabolic process"/>
    <property type="evidence" value="ECO:0007669"/>
    <property type="project" value="InterPro"/>
</dbReference>
<keyword evidence="1" id="KW-0472">Membrane</keyword>
<reference evidence="3 4" key="1">
    <citation type="submission" date="2021-06" db="EMBL/GenBank/DDBJ databases">
        <title>Genome sequence of Babesia caballi.</title>
        <authorList>
            <person name="Yamagishi J."/>
            <person name="Kidaka T."/>
            <person name="Ochi A."/>
        </authorList>
    </citation>
    <scope>NUCLEOTIDE SEQUENCE [LARGE SCALE GENOMIC DNA]</scope>
    <source>
        <strain evidence="3">USDA-D6B2</strain>
    </source>
</reference>
<dbReference type="GO" id="GO:0003678">
    <property type="term" value="F:DNA helicase activity"/>
    <property type="evidence" value="ECO:0007669"/>
    <property type="project" value="TreeGrafter"/>
</dbReference>
<proteinExistence type="predicted"/>
<evidence type="ECO:0000313" key="3">
    <source>
        <dbReference type="EMBL" id="GIX65097.1"/>
    </source>
</evidence>
<evidence type="ECO:0000313" key="4">
    <source>
        <dbReference type="Proteomes" id="UP001497744"/>
    </source>
</evidence>
<dbReference type="GO" id="GO:0016818">
    <property type="term" value="F:hydrolase activity, acting on acid anhydrides, in phosphorus-containing anhydrides"/>
    <property type="evidence" value="ECO:0007669"/>
    <property type="project" value="InterPro"/>
</dbReference>
<evidence type="ECO:0000259" key="2">
    <source>
        <dbReference type="SMART" id="SM00491"/>
    </source>
</evidence>